<keyword evidence="8 15" id="KW-0675">Receptor</keyword>
<keyword evidence="7 10" id="KW-0472">Membrane</keyword>
<evidence type="ECO:0000256" key="12">
    <source>
        <dbReference type="SAM" id="SignalP"/>
    </source>
</evidence>
<evidence type="ECO:0000256" key="10">
    <source>
        <dbReference type="PROSITE-ProRule" id="PRU01360"/>
    </source>
</evidence>
<dbReference type="OrthoDB" id="8533686at2"/>
<feature type="chain" id="PRO_5004768848" evidence="12">
    <location>
        <begin position="24"/>
        <end position="706"/>
    </location>
</feature>
<dbReference type="PANTHER" id="PTHR32552">
    <property type="entry name" value="FERRICHROME IRON RECEPTOR-RELATED"/>
    <property type="match status" value="1"/>
</dbReference>
<feature type="signal peptide" evidence="12">
    <location>
        <begin position="1"/>
        <end position="23"/>
    </location>
</feature>
<dbReference type="PATRIC" id="fig|1414851.3.peg.1801"/>
<keyword evidence="5 10" id="KW-0812">Transmembrane</keyword>
<dbReference type="CDD" id="cd01347">
    <property type="entry name" value="ligand_gated_channel"/>
    <property type="match status" value="1"/>
</dbReference>
<dbReference type="PANTHER" id="PTHR32552:SF74">
    <property type="entry name" value="HYDROXAMATE SIDEROPHORE RECEPTOR FHUE"/>
    <property type="match status" value="1"/>
</dbReference>
<comment type="subcellular location">
    <subcellularLocation>
        <location evidence="1 10">Cell outer membrane</location>
        <topology evidence="1 10">Multi-pass membrane protein</topology>
    </subcellularLocation>
</comment>
<keyword evidence="12" id="KW-0732">Signal</keyword>
<dbReference type="SUPFAM" id="SSF56935">
    <property type="entry name" value="Porins"/>
    <property type="match status" value="1"/>
</dbReference>
<evidence type="ECO:0000256" key="1">
    <source>
        <dbReference type="ARBA" id="ARBA00004571"/>
    </source>
</evidence>
<dbReference type="RefSeq" id="WP_023951761.1">
    <property type="nucleotide sequence ID" value="NZ_AYSV01000093.1"/>
</dbReference>
<sequence length="706" mass="78131">MKQFKLKKEVLLLTMLFSTTAYAQEKADVTTLDTVYAVNERIYNAIVTEKTRDYSSFASTVGTKSPALVREIPQSISIITNQQIQDREVKTFDQLAAKTPGLRVLANDDGRSSVYARGYEYSEYNIDGLPAQMQSIVGTLPNLIAFDRVEIMRGPSGLFDSSGEMGGIVNFVRKRPTQDFQGSLGAGFGTAKRYNLDGDISGSLNTSGTLRGRLIAQTNGESPKPAKQNNHHETLYAALDWDLTPQTTVGLGYLYQQRELTPNNGLPAFIADNRLLSLPESAFIGADWNKFSMQSHDVFADLKHYFADDAHLNIGMRYSDRQADSNYIFAGTGINAANKVRATGLGTDIKQKSLAFDASYSRPFKLGNTKNDLVVGVDYNHFDYDYDQARVTNLGMVDYRQFNTISYVDIMKNARLGTSGYALTQTREELTEKGIYGKLVLRPIDQLSLIVGGRLGHYEIKAGDGLTQAKASKTNFTGYAGAVFDIVPNHSLYISYSSLYTPQSDTDAEGRILKARQGTQIEGGYKGSLFDDKLNMRLSVYRLRDVNAAAPIIPGDSRSSSVALGKRVMQGFEAEVSGNITDKWRIHAGYSYLDTSLVIPTKSDVAIFLMPRHSANLWTTYDITDKLTVGAGVNAMSKIKSSQDISAGGYTLFDAMVSYRFTPQLKVQLNVDNVFNRHAYIRVGSTNTFNIPSKDRSIYASVRYQF</sequence>
<dbReference type="InterPro" id="IPR039426">
    <property type="entry name" value="TonB-dep_rcpt-like"/>
</dbReference>
<proteinExistence type="inferred from homology"/>
<dbReference type="AlphaFoldDB" id="V8FZW7"/>
<evidence type="ECO:0000259" key="13">
    <source>
        <dbReference type="Pfam" id="PF00593"/>
    </source>
</evidence>
<evidence type="ECO:0000256" key="7">
    <source>
        <dbReference type="ARBA" id="ARBA00023136"/>
    </source>
</evidence>
<dbReference type="EMBL" id="AYSV01000093">
    <property type="protein sequence ID" value="ETD69730.1"/>
    <property type="molecule type" value="Genomic_DNA"/>
</dbReference>
<dbReference type="InterPro" id="IPR036942">
    <property type="entry name" value="Beta-barrel_TonB_sf"/>
</dbReference>
<keyword evidence="6 11" id="KW-0798">TonB box</keyword>
<dbReference type="GO" id="GO:0009279">
    <property type="term" value="C:cell outer membrane"/>
    <property type="evidence" value="ECO:0007669"/>
    <property type="project" value="UniProtKB-SubCell"/>
</dbReference>
<organism evidence="15 16">
    <name type="scientific">Pelistega indica</name>
    <dbReference type="NCBI Taxonomy" id="1414851"/>
    <lineage>
        <taxon>Bacteria</taxon>
        <taxon>Pseudomonadati</taxon>
        <taxon>Pseudomonadota</taxon>
        <taxon>Betaproteobacteria</taxon>
        <taxon>Burkholderiales</taxon>
        <taxon>Alcaligenaceae</taxon>
        <taxon>Pelistega</taxon>
    </lineage>
</organism>
<feature type="domain" description="TonB-dependent receptor-like beta-barrel" evidence="13">
    <location>
        <begin position="241"/>
        <end position="674"/>
    </location>
</feature>
<comment type="similarity">
    <text evidence="2 10 11">Belongs to the TonB-dependent receptor family.</text>
</comment>
<feature type="domain" description="TonB-dependent receptor plug" evidence="14">
    <location>
        <begin position="69"/>
        <end position="168"/>
    </location>
</feature>
<dbReference type="InterPro" id="IPR010105">
    <property type="entry name" value="TonB_sidphr_rcpt"/>
</dbReference>
<dbReference type="PROSITE" id="PS52016">
    <property type="entry name" value="TONB_DEPENDENT_REC_3"/>
    <property type="match status" value="1"/>
</dbReference>
<dbReference type="Gene3D" id="2.170.130.10">
    <property type="entry name" value="TonB-dependent receptor, plug domain"/>
    <property type="match status" value="1"/>
</dbReference>
<dbReference type="InterPro" id="IPR037066">
    <property type="entry name" value="Plug_dom_sf"/>
</dbReference>
<comment type="caution">
    <text evidence="15">The sequence shown here is derived from an EMBL/GenBank/DDBJ whole genome shotgun (WGS) entry which is preliminary data.</text>
</comment>
<gene>
    <name evidence="15" type="ORF">V757_08690</name>
</gene>
<evidence type="ECO:0000259" key="14">
    <source>
        <dbReference type="Pfam" id="PF07715"/>
    </source>
</evidence>
<keyword evidence="3 10" id="KW-0813">Transport</keyword>
<evidence type="ECO:0000313" key="16">
    <source>
        <dbReference type="Proteomes" id="UP000018766"/>
    </source>
</evidence>
<reference evidence="15 16" key="1">
    <citation type="submission" date="2013-11" db="EMBL/GenBank/DDBJ databases">
        <title>Genomic analysis of Pelistega sp. HM-7.</title>
        <authorList>
            <person name="Kumbhare S.V."/>
            <person name="Shetty S.A."/>
            <person name="Sharma O."/>
            <person name="Dhotre D.P."/>
        </authorList>
    </citation>
    <scope>NUCLEOTIDE SEQUENCE [LARGE SCALE GENOMIC DNA]</scope>
    <source>
        <strain evidence="15 16">HM-7</strain>
    </source>
</reference>
<dbReference type="Pfam" id="PF07715">
    <property type="entry name" value="Plug"/>
    <property type="match status" value="1"/>
</dbReference>
<evidence type="ECO:0000256" key="2">
    <source>
        <dbReference type="ARBA" id="ARBA00009810"/>
    </source>
</evidence>
<dbReference type="Proteomes" id="UP000018766">
    <property type="component" value="Unassembled WGS sequence"/>
</dbReference>
<evidence type="ECO:0000256" key="11">
    <source>
        <dbReference type="RuleBase" id="RU003357"/>
    </source>
</evidence>
<dbReference type="Gene3D" id="2.40.170.20">
    <property type="entry name" value="TonB-dependent receptor, beta-barrel domain"/>
    <property type="match status" value="1"/>
</dbReference>
<dbReference type="Pfam" id="PF00593">
    <property type="entry name" value="TonB_dep_Rec_b-barrel"/>
    <property type="match status" value="1"/>
</dbReference>
<keyword evidence="9 10" id="KW-0998">Cell outer membrane</keyword>
<evidence type="ECO:0000313" key="15">
    <source>
        <dbReference type="EMBL" id="ETD69730.1"/>
    </source>
</evidence>
<name>V8FZW7_9BURK</name>
<protein>
    <submittedName>
        <fullName evidence="15">TonB-denpendent receptor</fullName>
    </submittedName>
</protein>
<evidence type="ECO:0000256" key="8">
    <source>
        <dbReference type="ARBA" id="ARBA00023170"/>
    </source>
</evidence>
<dbReference type="GO" id="GO:0038023">
    <property type="term" value="F:signaling receptor activity"/>
    <property type="evidence" value="ECO:0007669"/>
    <property type="project" value="InterPro"/>
</dbReference>
<evidence type="ECO:0000256" key="9">
    <source>
        <dbReference type="ARBA" id="ARBA00023237"/>
    </source>
</evidence>
<dbReference type="InterPro" id="IPR000531">
    <property type="entry name" value="Beta-barrel_TonB"/>
</dbReference>
<dbReference type="GO" id="GO:0015344">
    <property type="term" value="F:siderophore uptake transmembrane transporter activity"/>
    <property type="evidence" value="ECO:0007669"/>
    <property type="project" value="TreeGrafter"/>
</dbReference>
<dbReference type="GO" id="GO:0015891">
    <property type="term" value="P:siderophore transport"/>
    <property type="evidence" value="ECO:0007669"/>
    <property type="project" value="InterPro"/>
</dbReference>
<evidence type="ECO:0000256" key="5">
    <source>
        <dbReference type="ARBA" id="ARBA00022692"/>
    </source>
</evidence>
<evidence type="ECO:0000256" key="3">
    <source>
        <dbReference type="ARBA" id="ARBA00022448"/>
    </source>
</evidence>
<dbReference type="NCBIfam" id="TIGR01783">
    <property type="entry name" value="TonB-siderophor"/>
    <property type="match status" value="1"/>
</dbReference>
<evidence type="ECO:0000256" key="4">
    <source>
        <dbReference type="ARBA" id="ARBA00022452"/>
    </source>
</evidence>
<evidence type="ECO:0000256" key="6">
    <source>
        <dbReference type="ARBA" id="ARBA00023077"/>
    </source>
</evidence>
<accession>V8FZW7</accession>
<keyword evidence="4 10" id="KW-1134">Transmembrane beta strand</keyword>
<keyword evidence="16" id="KW-1185">Reference proteome</keyword>
<dbReference type="InterPro" id="IPR012910">
    <property type="entry name" value="Plug_dom"/>
</dbReference>